<dbReference type="InterPro" id="IPR029058">
    <property type="entry name" value="AB_hydrolase_fold"/>
</dbReference>
<dbReference type="RefSeq" id="WP_205382233.1">
    <property type="nucleotide sequence ID" value="NZ_JAFFZS010000004.1"/>
</dbReference>
<dbReference type="InterPro" id="IPR002410">
    <property type="entry name" value="Peptidase_S33"/>
</dbReference>
<sequence length="349" mass="37999">MPLYPEIEPYDHGMLDVGDGNRVHWETCGNPRGKPAVVLHGGPGSGCSPFPRRLFDPDAYRIVLLDQRGCGRSTPHASAYDTDMSVNTTRHLLADLELLRRRLDIGRWLVWGVSWGSALALRYAQTCPEAVSELVLTGVATGSEAEVELLTRGLGKFFPEAFERFLSELPADRRHGNLAAACNRLLESPDPAVRERAARAWTDWETATIPTPPRSVERYEDPRFRMGFARTVTHYWANGHFLNEADEADEADEAAEAGGARHADGVGAEAGGRSDAAGVILRDAHRLNGIPGTLVQGSLDFGNLLGIVWRLHHAWPDSELVVVDDVGHDARAPGAVEAMVAATDRYAAG</sequence>
<evidence type="ECO:0000259" key="10">
    <source>
        <dbReference type="Pfam" id="PF00561"/>
    </source>
</evidence>
<evidence type="ECO:0000256" key="4">
    <source>
        <dbReference type="ARBA" id="ARBA00022438"/>
    </source>
</evidence>
<comment type="caution">
    <text evidence="11">The sequence shown here is derived from an EMBL/GenBank/DDBJ whole genome shotgun (WGS) entry which is preliminary data.</text>
</comment>
<keyword evidence="12" id="KW-1185">Reference proteome</keyword>
<evidence type="ECO:0000256" key="6">
    <source>
        <dbReference type="ARBA" id="ARBA00022670"/>
    </source>
</evidence>
<evidence type="ECO:0000256" key="1">
    <source>
        <dbReference type="ARBA" id="ARBA00001585"/>
    </source>
</evidence>
<dbReference type="PIRSF" id="PIRSF006431">
    <property type="entry name" value="Pept_S33"/>
    <property type="match status" value="1"/>
</dbReference>
<evidence type="ECO:0000256" key="7">
    <source>
        <dbReference type="ARBA" id="ARBA00022801"/>
    </source>
</evidence>
<keyword evidence="4 8" id="KW-0031">Aminopeptidase</keyword>
<comment type="similarity">
    <text evidence="3 8">Belongs to the peptidase S33 family.</text>
</comment>
<dbReference type="GO" id="GO:0016787">
    <property type="term" value="F:hydrolase activity"/>
    <property type="evidence" value="ECO:0007669"/>
    <property type="project" value="UniProtKB-KW"/>
</dbReference>
<comment type="catalytic activity">
    <reaction evidence="1 8">
        <text>Release of N-terminal proline from a peptide.</text>
        <dbReference type="EC" id="3.4.11.5"/>
    </reaction>
</comment>
<dbReference type="Gene3D" id="3.40.50.1820">
    <property type="entry name" value="alpha/beta hydrolase"/>
    <property type="match status" value="1"/>
</dbReference>
<comment type="subcellular location">
    <subcellularLocation>
        <location evidence="2 8">Cytoplasm</location>
    </subcellularLocation>
</comment>
<reference evidence="11 12" key="1">
    <citation type="submission" date="2021-02" db="EMBL/GenBank/DDBJ databases">
        <title>Whole genome sequencing of Streptomyces actuosus VRA1.</title>
        <authorList>
            <person name="Sen G."/>
            <person name="Sen A."/>
        </authorList>
    </citation>
    <scope>NUCLEOTIDE SEQUENCE [LARGE SCALE GENOMIC DNA]</scope>
    <source>
        <strain evidence="11 12">VRA1</strain>
    </source>
</reference>
<dbReference type="EC" id="3.4.11.5" evidence="8"/>
<dbReference type="PANTHER" id="PTHR43722">
    <property type="entry name" value="PROLINE IMINOPEPTIDASE"/>
    <property type="match status" value="1"/>
</dbReference>
<accession>A0ABS2VLM4</accession>
<dbReference type="PRINTS" id="PR00793">
    <property type="entry name" value="PROAMNOPTASE"/>
</dbReference>
<dbReference type="Pfam" id="PF00561">
    <property type="entry name" value="Abhydrolase_1"/>
    <property type="match status" value="1"/>
</dbReference>
<evidence type="ECO:0000256" key="2">
    <source>
        <dbReference type="ARBA" id="ARBA00004496"/>
    </source>
</evidence>
<keyword evidence="6 8" id="KW-0645">Protease</keyword>
<dbReference type="Proteomes" id="UP000788262">
    <property type="component" value="Unassembled WGS sequence"/>
</dbReference>
<dbReference type="SUPFAM" id="SSF53474">
    <property type="entry name" value="alpha/beta-Hydrolases"/>
    <property type="match status" value="1"/>
</dbReference>
<evidence type="ECO:0000313" key="11">
    <source>
        <dbReference type="EMBL" id="MBN0043988.1"/>
    </source>
</evidence>
<gene>
    <name evidence="11" type="ORF">JS756_07665</name>
</gene>
<keyword evidence="5 8" id="KW-0963">Cytoplasm</keyword>
<evidence type="ECO:0000256" key="5">
    <source>
        <dbReference type="ARBA" id="ARBA00022490"/>
    </source>
</evidence>
<protein>
    <recommendedName>
        <fullName evidence="8">Proline iminopeptidase</fullName>
        <shortName evidence="8">PIP</shortName>
        <ecNumber evidence="8">3.4.11.5</ecNumber>
    </recommendedName>
    <alternativeName>
        <fullName evidence="8">Prolyl aminopeptidase</fullName>
    </alternativeName>
</protein>
<evidence type="ECO:0000256" key="8">
    <source>
        <dbReference type="PIRNR" id="PIRNR006431"/>
    </source>
</evidence>
<keyword evidence="7 8" id="KW-0378">Hydrolase</keyword>
<dbReference type="EMBL" id="JAFFZS010000004">
    <property type="protein sequence ID" value="MBN0043988.1"/>
    <property type="molecule type" value="Genomic_DNA"/>
</dbReference>
<organism evidence="11 12">
    <name type="scientific">Streptomyces actuosus</name>
    <dbReference type="NCBI Taxonomy" id="1885"/>
    <lineage>
        <taxon>Bacteria</taxon>
        <taxon>Bacillati</taxon>
        <taxon>Actinomycetota</taxon>
        <taxon>Actinomycetes</taxon>
        <taxon>Kitasatosporales</taxon>
        <taxon>Streptomycetaceae</taxon>
        <taxon>Streptomyces</taxon>
    </lineage>
</organism>
<dbReference type="InterPro" id="IPR005944">
    <property type="entry name" value="Pro_iminopeptidase"/>
</dbReference>
<evidence type="ECO:0000313" key="12">
    <source>
        <dbReference type="Proteomes" id="UP000788262"/>
    </source>
</evidence>
<evidence type="ECO:0000256" key="3">
    <source>
        <dbReference type="ARBA" id="ARBA00010088"/>
    </source>
</evidence>
<dbReference type="PANTHER" id="PTHR43722:SF1">
    <property type="entry name" value="PROLINE IMINOPEPTIDASE"/>
    <property type="match status" value="1"/>
</dbReference>
<feature type="domain" description="AB hydrolase-1" evidence="10">
    <location>
        <begin position="37"/>
        <end position="329"/>
    </location>
</feature>
<dbReference type="InterPro" id="IPR000073">
    <property type="entry name" value="AB_hydrolase_1"/>
</dbReference>
<proteinExistence type="inferred from homology"/>
<name>A0ABS2VLM4_STRAS</name>
<feature type="region of interest" description="Disordered" evidence="9">
    <location>
        <begin position="249"/>
        <end position="269"/>
    </location>
</feature>
<evidence type="ECO:0000256" key="9">
    <source>
        <dbReference type="SAM" id="MobiDB-lite"/>
    </source>
</evidence>